<reference evidence="1" key="1">
    <citation type="journal article" date="2022" name="Plant J.">
        <title>Strategies of tolerance reflected in two North American maple genomes.</title>
        <authorList>
            <person name="McEvoy S.L."/>
            <person name="Sezen U.U."/>
            <person name="Trouern-Trend A."/>
            <person name="McMahon S.M."/>
            <person name="Schaberg P.G."/>
            <person name="Yang J."/>
            <person name="Wegrzyn J.L."/>
            <person name="Swenson N.G."/>
        </authorList>
    </citation>
    <scope>NUCLEOTIDE SEQUENCE</scope>
    <source>
        <strain evidence="1">91603</strain>
    </source>
</reference>
<organism evidence="1 2">
    <name type="scientific">Acer negundo</name>
    <name type="common">Box elder</name>
    <dbReference type="NCBI Taxonomy" id="4023"/>
    <lineage>
        <taxon>Eukaryota</taxon>
        <taxon>Viridiplantae</taxon>
        <taxon>Streptophyta</taxon>
        <taxon>Embryophyta</taxon>
        <taxon>Tracheophyta</taxon>
        <taxon>Spermatophyta</taxon>
        <taxon>Magnoliopsida</taxon>
        <taxon>eudicotyledons</taxon>
        <taxon>Gunneridae</taxon>
        <taxon>Pentapetalae</taxon>
        <taxon>rosids</taxon>
        <taxon>malvids</taxon>
        <taxon>Sapindales</taxon>
        <taxon>Sapindaceae</taxon>
        <taxon>Hippocastanoideae</taxon>
        <taxon>Acereae</taxon>
        <taxon>Acer</taxon>
    </lineage>
</organism>
<sequence>MNSAGEAVTAGSERCKHVIGWYFRQLLNLVKRRGRLEFSQLTNLGPIEVMTIRGMIRHGLCFSLLLAPQNAVYLTLNNSTLCLSHQRFFDGVF</sequence>
<dbReference type="EMBL" id="JAJSOW010000004">
    <property type="protein sequence ID" value="KAI9192339.1"/>
    <property type="molecule type" value="Genomic_DNA"/>
</dbReference>
<evidence type="ECO:0000313" key="2">
    <source>
        <dbReference type="Proteomes" id="UP001064489"/>
    </source>
</evidence>
<gene>
    <name evidence="1" type="ORF">LWI28_021382</name>
</gene>
<name>A0AAD5JAE0_ACENE</name>
<protein>
    <submittedName>
        <fullName evidence="1">Uncharacterized protein</fullName>
    </submittedName>
</protein>
<evidence type="ECO:0000313" key="1">
    <source>
        <dbReference type="EMBL" id="KAI9192339.1"/>
    </source>
</evidence>
<proteinExistence type="predicted"/>
<accession>A0AAD5JAE0</accession>
<reference evidence="1" key="2">
    <citation type="submission" date="2023-02" db="EMBL/GenBank/DDBJ databases">
        <authorList>
            <person name="Swenson N.G."/>
            <person name="Wegrzyn J.L."/>
            <person name="Mcevoy S.L."/>
        </authorList>
    </citation>
    <scope>NUCLEOTIDE SEQUENCE</scope>
    <source>
        <strain evidence="1">91603</strain>
        <tissue evidence="1">Leaf</tissue>
    </source>
</reference>
<keyword evidence="2" id="KW-1185">Reference proteome</keyword>
<dbReference type="AlphaFoldDB" id="A0AAD5JAE0"/>
<comment type="caution">
    <text evidence="1">The sequence shown here is derived from an EMBL/GenBank/DDBJ whole genome shotgun (WGS) entry which is preliminary data.</text>
</comment>
<dbReference type="Proteomes" id="UP001064489">
    <property type="component" value="Chromosome 6"/>
</dbReference>